<dbReference type="SMART" id="SM00947">
    <property type="entry name" value="Pro_CA"/>
    <property type="match status" value="1"/>
</dbReference>
<dbReference type="EC" id="4.2.1.1" evidence="2"/>
<dbReference type="PANTHER" id="PTHR43175:SF3">
    <property type="entry name" value="CARBON DISULFIDE HYDROLASE"/>
    <property type="match status" value="1"/>
</dbReference>
<evidence type="ECO:0000313" key="7">
    <source>
        <dbReference type="EMBL" id="GAP08806.1"/>
    </source>
</evidence>
<keyword evidence="4 6" id="KW-0862">Zinc</keyword>
<comment type="cofactor">
    <cofactor evidence="6">
        <name>Zn(2+)</name>
        <dbReference type="ChEBI" id="CHEBI:29105"/>
    </cofactor>
    <text evidence="6">Binds 1 zinc ion per subunit.</text>
</comment>
<evidence type="ECO:0000313" key="11">
    <source>
        <dbReference type="Proteomes" id="UP000264141"/>
    </source>
</evidence>
<dbReference type="Proteomes" id="UP000264141">
    <property type="component" value="Unassembled WGS sequence"/>
</dbReference>
<feature type="binding site" evidence="6">
    <location>
        <position position="89"/>
    </location>
    <ligand>
        <name>Zn(2+)</name>
        <dbReference type="ChEBI" id="CHEBI:29105"/>
    </ligand>
</feature>
<accession>A0A0M8JP68</accession>
<dbReference type="Gene3D" id="3.40.1050.10">
    <property type="entry name" value="Carbonic anhydrase"/>
    <property type="match status" value="1"/>
</dbReference>
<dbReference type="EMBL" id="DPBP01000026">
    <property type="protein sequence ID" value="HCE17480.1"/>
    <property type="molecule type" value="Genomic_DNA"/>
</dbReference>
<evidence type="ECO:0000256" key="1">
    <source>
        <dbReference type="ARBA" id="ARBA00006217"/>
    </source>
</evidence>
<comment type="catalytic activity">
    <reaction evidence="5">
        <text>hydrogencarbonate + H(+) = CO2 + H2O</text>
        <dbReference type="Rhea" id="RHEA:10748"/>
        <dbReference type="ChEBI" id="CHEBI:15377"/>
        <dbReference type="ChEBI" id="CHEBI:15378"/>
        <dbReference type="ChEBI" id="CHEBI:16526"/>
        <dbReference type="ChEBI" id="CHEBI:17544"/>
        <dbReference type="EC" id="4.2.1.1"/>
    </reaction>
</comment>
<organism evidence="9 11">
    <name type="scientific">Anaerolinea thermolimosa</name>
    <dbReference type="NCBI Taxonomy" id="229919"/>
    <lineage>
        <taxon>Bacteria</taxon>
        <taxon>Bacillati</taxon>
        <taxon>Chloroflexota</taxon>
        <taxon>Anaerolineae</taxon>
        <taxon>Anaerolineales</taxon>
        <taxon>Anaerolineaceae</taxon>
        <taxon>Anaerolinea</taxon>
    </lineage>
</organism>
<comment type="similarity">
    <text evidence="1">Belongs to the beta-class carbonic anhydrase family.</text>
</comment>
<dbReference type="InterPro" id="IPR036874">
    <property type="entry name" value="Carbonic_anhydrase_sf"/>
</dbReference>
<dbReference type="SUPFAM" id="SSF53056">
    <property type="entry name" value="beta-carbonic anhydrase, cab"/>
    <property type="match status" value="1"/>
</dbReference>
<feature type="binding site" evidence="6">
    <location>
        <position position="36"/>
    </location>
    <ligand>
        <name>Zn(2+)</name>
        <dbReference type="ChEBI" id="CHEBI:29105"/>
    </ligand>
</feature>
<dbReference type="GO" id="GO:0008270">
    <property type="term" value="F:zinc ion binding"/>
    <property type="evidence" value="ECO:0007669"/>
    <property type="project" value="InterPro"/>
</dbReference>
<dbReference type="CDD" id="cd03379">
    <property type="entry name" value="beta_CA_cladeD"/>
    <property type="match status" value="1"/>
</dbReference>
<reference evidence="9 11" key="3">
    <citation type="journal article" date="2018" name="Nat. Biotechnol.">
        <title>A standardized bacterial taxonomy based on genome phylogeny substantially revises the tree of life.</title>
        <authorList>
            <person name="Parks D.H."/>
            <person name="Chuvochina M."/>
            <person name="Waite D.W."/>
            <person name="Rinke C."/>
            <person name="Skarshewski A."/>
            <person name="Chaumeil P.A."/>
            <person name="Hugenholtz P."/>
        </authorList>
    </citation>
    <scope>NUCLEOTIDE SEQUENCE [LARGE SCALE GENOMIC DNA]</scope>
    <source>
        <strain evidence="9">UBA8781</strain>
    </source>
</reference>
<evidence type="ECO:0000256" key="4">
    <source>
        <dbReference type="ARBA" id="ARBA00022833"/>
    </source>
</evidence>
<gene>
    <name evidence="7" type="ORF">ATHL_03715</name>
    <name evidence="8" type="ORF">ATHL_03766</name>
    <name evidence="9" type="ORF">DEQ80_06440</name>
</gene>
<dbReference type="OrthoDB" id="9792260at2"/>
<dbReference type="Pfam" id="PF00484">
    <property type="entry name" value="Pro_CA"/>
    <property type="match status" value="1"/>
</dbReference>
<evidence type="ECO:0000256" key="6">
    <source>
        <dbReference type="PIRSR" id="PIRSR601765-1"/>
    </source>
</evidence>
<evidence type="ECO:0000313" key="9">
    <source>
        <dbReference type="EMBL" id="HCE17480.1"/>
    </source>
</evidence>
<evidence type="ECO:0000256" key="5">
    <source>
        <dbReference type="ARBA" id="ARBA00048348"/>
    </source>
</evidence>
<evidence type="ECO:0000256" key="2">
    <source>
        <dbReference type="ARBA" id="ARBA00012925"/>
    </source>
</evidence>
<dbReference type="AlphaFoldDB" id="A0A0M8JP68"/>
<dbReference type="InterPro" id="IPR001765">
    <property type="entry name" value="Carbonic_anhydrase"/>
</dbReference>
<feature type="binding site" evidence="6">
    <location>
        <position position="38"/>
    </location>
    <ligand>
        <name>Zn(2+)</name>
        <dbReference type="ChEBI" id="CHEBI:29105"/>
    </ligand>
</feature>
<evidence type="ECO:0000256" key="3">
    <source>
        <dbReference type="ARBA" id="ARBA00022723"/>
    </source>
</evidence>
<evidence type="ECO:0000313" key="10">
    <source>
        <dbReference type="Proteomes" id="UP000253922"/>
    </source>
</evidence>
<dbReference type="GO" id="GO:0004089">
    <property type="term" value="F:carbonate dehydratase activity"/>
    <property type="evidence" value="ECO:0007669"/>
    <property type="project" value="UniProtKB-EC"/>
</dbReference>
<reference evidence="10" key="2">
    <citation type="submission" date="2015-07" db="EMBL/GenBank/DDBJ databases">
        <title>Draft Genome Sequences of Anaerolinea thermolimosa IMO-1, Bellilinea caldifistulae GOMI-1, Leptolinea tardivitalis YMTK-2, Levilinea saccharolytica KIBI-1,Longilinea arvoryzae KOME-1, Previously Described as Members of the Anaerolineaceae (Chloroflexi).</title>
        <authorList>
            <person name="Sekiguchi Y."/>
            <person name="Ohashi A."/>
            <person name="Matsuura N."/>
            <person name="Tourlousse M.D."/>
        </authorList>
    </citation>
    <scope>NUCLEOTIDE SEQUENCE [LARGE SCALE GENOMIC DNA]</scope>
    <source>
        <strain evidence="10">IMO-1</strain>
    </source>
</reference>
<name>A0A0M8JP68_9CHLR</name>
<protein>
    <recommendedName>
        <fullName evidence="2">carbonic anhydrase</fullName>
        <ecNumber evidence="2">4.2.1.1</ecNumber>
    </recommendedName>
</protein>
<dbReference type="STRING" id="229919.GCA_001050195_03645"/>
<dbReference type="EMBL" id="DF967970">
    <property type="protein sequence ID" value="GAP08856.1"/>
    <property type="molecule type" value="Genomic_DNA"/>
</dbReference>
<evidence type="ECO:0000313" key="8">
    <source>
        <dbReference type="EMBL" id="GAP08856.1"/>
    </source>
</evidence>
<feature type="binding site" evidence="6">
    <location>
        <position position="92"/>
    </location>
    <ligand>
        <name>Zn(2+)</name>
        <dbReference type="ChEBI" id="CHEBI:29105"/>
    </ligand>
</feature>
<sequence>MSVTDDVLKNNQQYARSFNLGNLPTPPARKLAIVACMDARLTIEALLGLKTGDAHIIRNAGGVVTEDALRSLIISHHLLGTQEFMIINHTECGMLTFQDADLKEKLRHATHTSVVAPETFHAFSDLETNVREQIEKVKSHPWIPSSIPVRGFIYDVKTGSLTEVR</sequence>
<keyword evidence="3 6" id="KW-0479">Metal-binding</keyword>
<keyword evidence="10" id="KW-1185">Reference proteome</keyword>
<reference evidence="7" key="1">
    <citation type="journal article" date="2015" name="Genome Announc.">
        <title>Draft Genome Sequences of Anaerolinea thermolimosa IMO-1, Bellilinea caldifistulae GOMI-1, Leptolinea tardivitalis YMTK-2, Levilinea saccharolytica KIBI-1, Longilinea arvoryzae KOME-1, Previously Described as Members of the Class Anaerolineae (Chloroflexi).</title>
        <authorList>
            <person name="Matsuura N."/>
            <person name="Tourlousse M.D."/>
            <person name="Ohashi A."/>
            <person name="Hugenholtz P."/>
            <person name="Sekiguchi Y."/>
        </authorList>
    </citation>
    <scope>NUCLEOTIDE SEQUENCE</scope>
    <source>
        <strain evidence="7">IMO-1</strain>
    </source>
</reference>
<dbReference type="Proteomes" id="UP000253922">
    <property type="component" value="Unassembled WGS sequence"/>
</dbReference>
<proteinExistence type="inferred from homology"/>
<dbReference type="RefSeq" id="WP_062196619.1">
    <property type="nucleotide sequence ID" value="NZ_DF967970.1"/>
</dbReference>
<dbReference type="PANTHER" id="PTHR43175">
    <property type="entry name" value="CARBONIC ANHYDRASE"/>
    <property type="match status" value="1"/>
</dbReference>
<dbReference type="EMBL" id="DF967970">
    <property type="protein sequence ID" value="GAP08806.1"/>
    <property type="molecule type" value="Genomic_DNA"/>
</dbReference>